<organism evidence="4 5">
    <name type="scientific">Curtobacterium citreum</name>
    <dbReference type="NCBI Taxonomy" id="2036"/>
    <lineage>
        <taxon>Bacteria</taxon>
        <taxon>Bacillati</taxon>
        <taxon>Actinomycetota</taxon>
        <taxon>Actinomycetes</taxon>
        <taxon>Micrococcales</taxon>
        <taxon>Microbacteriaceae</taxon>
        <taxon>Curtobacterium</taxon>
    </lineage>
</organism>
<dbReference type="SUPFAM" id="SSF101874">
    <property type="entry name" value="YceI-like"/>
    <property type="match status" value="1"/>
</dbReference>
<evidence type="ECO:0000313" key="4">
    <source>
        <dbReference type="EMBL" id="MEK0172556.1"/>
    </source>
</evidence>
<comment type="caution">
    <text evidence="4">The sequence shown here is derived from an EMBL/GenBank/DDBJ whole genome shotgun (WGS) entry which is preliminary data.</text>
</comment>
<accession>A0ABU8YDC4</accession>
<feature type="domain" description="Lipid/polyisoprenoid-binding YceI-like" evidence="3">
    <location>
        <begin position="62"/>
        <end position="228"/>
    </location>
</feature>
<keyword evidence="2" id="KW-0812">Transmembrane</keyword>
<keyword evidence="5" id="KW-1185">Reference proteome</keyword>
<feature type="transmembrane region" description="Helical" evidence="2">
    <location>
        <begin position="9"/>
        <end position="32"/>
    </location>
</feature>
<dbReference type="InterPro" id="IPR007372">
    <property type="entry name" value="Lipid/polyisoprenoid-bd_YceI"/>
</dbReference>
<name>A0ABU8YDC4_9MICO</name>
<dbReference type="Pfam" id="PF04264">
    <property type="entry name" value="YceI"/>
    <property type="match status" value="1"/>
</dbReference>
<keyword evidence="2" id="KW-1133">Transmembrane helix</keyword>
<dbReference type="EMBL" id="JBBLYY010000067">
    <property type="protein sequence ID" value="MEK0172556.1"/>
    <property type="molecule type" value="Genomic_DNA"/>
</dbReference>
<dbReference type="SMART" id="SM00867">
    <property type="entry name" value="YceI"/>
    <property type="match status" value="1"/>
</dbReference>
<reference evidence="4 5" key="1">
    <citation type="submission" date="2024-03" db="EMBL/GenBank/DDBJ databases">
        <title>Whole genomes of four grape xylem sap localized bacterial endophytes.</title>
        <authorList>
            <person name="Kumar G."/>
            <person name="Savka M.A."/>
        </authorList>
    </citation>
    <scope>NUCLEOTIDE SEQUENCE [LARGE SCALE GENOMIC DNA]</scope>
    <source>
        <strain evidence="4 5">RIT_GXS8</strain>
    </source>
</reference>
<dbReference type="PANTHER" id="PTHR34406">
    <property type="entry name" value="PROTEIN YCEI"/>
    <property type="match status" value="1"/>
</dbReference>
<evidence type="ECO:0000256" key="2">
    <source>
        <dbReference type="SAM" id="Phobius"/>
    </source>
</evidence>
<evidence type="ECO:0000259" key="3">
    <source>
        <dbReference type="SMART" id="SM00867"/>
    </source>
</evidence>
<dbReference type="Gene3D" id="2.40.128.110">
    <property type="entry name" value="Lipid/polyisoprenoid-binding, YceI-like"/>
    <property type="match status" value="1"/>
</dbReference>
<dbReference type="InterPro" id="IPR036761">
    <property type="entry name" value="TTHA0802/YceI-like_sf"/>
</dbReference>
<proteinExistence type="inferred from homology"/>
<dbReference type="RefSeq" id="WP_340196693.1">
    <property type="nucleotide sequence ID" value="NZ_JBBKAP010000042.1"/>
</dbReference>
<dbReference type="PANTHER" id="PTHR34406:SF1">
    <property type="entry name" value="PROTEIN YCEI"/>
    <property type="match status" value="1"/>
</dbReference>
<protein>
    <submittedName>
        <fullName evidence="4">YceI family protein</fullName>
    </submittedName>
</protein>
<comment type="similarity">
    <text evidence="1">Belongs to the UPF0312 family.</text>
</comment>
<gene>
    <name evidence="4" type="ORF">WMN62_13860</name>
</gene>
<dbReference type="Proteomes" id="UP001370299">
    <property type="component" value="Unassembled WGS sequence"/>
</dbReference>
<keyword evidence="2" id="KW-0472">Membrane</keyword>
<evidence type="ECO:0000256" key="1">
    <source>
        <dbReference type="ARBA" id="ARBA00008812"/>
    </source>
</evidence>
<evidence type="ECO:0000313" key="5">
    <source>
        <dbReference type="Proteomes" id="UP001370299"/>
    </source>
</evidence>
<sequence length="229" mass="23269">MGLRTRTKVIIGISTGVVVIAAAAVIAGPSIYANTVNGQAAAAPSLQATSSASLDAADADGTWTSQSGSYAGYRVHEVLQGNDVNVVGRTKDVEGTAEVDGGCLAKATVTVQVAKISTPESARDAYFRDTALETDRFPTATFTLTKPVDVSKALDGSKQDVALTGTMDLHGVTKAVTADAQVAVGEGGTVQVAGSVPITFADYGVKAPSLGFVTVDGKGSVEFSLDLQK</sequence>